<protein>
    <submittedName>
        <fullName evidence="5">2-hydroxyacid dehydrogenase</fullName>
    </submittedName>
</protein>
<dbReference type="AlphaFoldDB" id="A0AAV2VI39"/>
<name>A0AAV2VI39_9VIBR</name>
<organism evidence="5 6">
    <name type="scientific">Vibrio nigripulchritudo SOn1</name>
    <dbReference type="NCBI Taxonomy" id="1238450"/>
    <lineage>
        <taxon>Bacteria</taxon>
        <taxon>Pseudomonadati</taxon>
        <taxon>Pseudomonadota</taxon>
        <taxon>Gammaproteobacteria</taxon>
        <taxon>Vibrionales</taxon>
        <taxon>Vibrionaceae</taxon>
        <taxon>Vibrio</taxon>
    </lineage>
</organism>
<accession>A0AAV2VI39</accession>
<gene>
    <name evidence="5" type="ORF">VIBNISOn1_1090083</name>
</gene>
<dbReference type="InterPro" id="IPR006140">
    <property type="entry name" value="D-isomer_DH_NAD-bd"/>
</dbReference>
<dbReference type="Gene3D" id="3.40.50.720">
    <property type="entry name" value="NAD(P)-binding Rossmann-like Domain"/>
    <property type="match status" value="2"/>
</dbReference>
<keyword evidence="2" id="KW-0560">Oxidoreductase</keyword>
<dbReference type="GO" id="GO:0016491">
    <property type="term" value="F:oxidoreductase activity"/>
    <property type="evidence" value="ECO:0007669"/>
    <property type="project" value="UniProtKB-KW"/>
</dbReference>
<comment type="similarity">
    <text evidence="1">Belongs to the D-isomer specific 2-hydroxyacid dehydrogenase family.</text>
</comment>
<feature type="domain" description="D-isomer specific 2-hydroxyacid dehydrogenase NAD-binding" evidence="4">
    <location>
        <begin position="115"/>
        <end position="292"/>
    </location>
</feature>
<evidence type="ECO:0000259" key="4">
    <source>
        <dbReference type="Pfam" id="PF02826"/>
    </source>
</evidence>
<keyword evidence="3" id="KW-0520">NAD</keyword>
<dbReference type="EMBL" id="CAOF01000012">
    <property type="protein sequence ID" value="CCO44369.1"/>
    <property type="molecule type" value="Genomic_DNA"/>
</dbReference>
<evidence type="ECO:0000313" key="5">
    <source>
        <dbReference type="EMBL" id="CCO44369.1"/>
    </source>
</evidence>
<evidence type="ECO:0000256" key="1">
    <source>
        <dbReference type="ARBA" id="ARBA00005854"/>
    </source>
</evidence>
<proteinExistence type="inferred from homology"/>
<dbReference type="Proteomes" id="UP000018211">
    <property type="component" value="Unassembled WGS sequence"/>
</dbReference>
<sequence>MKPILILDQHWRKLEELFSPAAYKELQSMCTIIGGVNWAMDEQEIDKHIENADFLVASLPTLSETQLKRAKNLKAVIEVSGAFRPGLDYHTCFDRNIEVLSCSPGFQYSVAEMALAMILSGARGLVNEHENFRSGSEHWLDDNIGSDFTLYGQSVGFIGYGAIARELSRLMQPFSPSIKAYDPWLQAQAGSSSEVDLCDLDELVSNSKVLIVAASPTDENHQMINAELIEKLPRGALVLVISRAHLVDFDALVQAAKRNRIRLATDVFPVEPLPDDSDVRQIKNVILSPHRAAAVEGGRHPIGEMIVHDVRNILEDKPSRRLKPATPEQVFHIINAPDSASSQ</sequence>
<evidence type="ECO:0000256" key="2">
    <source>
        <dbReference type="ARBA" id="ARBA00023002"/>
    </source>
</evidence>
<dbReference type="SUPFAM" id="SSF52283">
    <property type="entry name" value="Formate/glycerate dehydrogenase catalytic domain-like"/>
    <property type="match status" value="1"/>
</dbReference>
<dbReference type="InterPro" id="IPR050857">
    <property type="entry name" value="D-2-hydroxyacid_DH"/>
</dbReference>
<evidence type="ECO:0000313" key="6">
    <source>
        <dbReference type="Proteomes" id="UP000018211"/>
    </source>
</evidence>
<dbReference type="PANTHER" id="PTHR42789:SF1">
    <property type="entry name" value="D-ISOMER SPECIFIC 2-HYDROXYACID DEHYDROGENASE FAMILY PROTEIN (AFU_ORTHOLOGUE AFUA_6G10090)"/>
    <property type="match status" value="1"/>
</dbReference>
<dbReference type="PANTHER" id="PTHR42789">
    <property type="entry name" value="D-ISOMER SPECIFIC 2-HYDROXYACID DEHYDROGENASE FAMILY PROTEIN (AFU_ORTHOLOGUE AFUA_6G10090)"/>
    <property type="match status" value="1"/>
</dbReference>
<dbReference type="Pfam" id="PF02826">
    <property type="entry name" value="2-Hacid_dh_C"/>
    <property type="match status" value="1"/>
</dbReference>
<comment type="caution">
    <text evidence="5">The sequence shown here is derived from an EMBL/GenBank/DDBJ whole genome shotgun (WGS) entry which is preliminary data.</text>
</comment>
<dbReference type="GO" id="GO:0051287">
    <property type="term" value="F:NAD binding"/>
    <property type="evidence" value="ECO:0007669"/>
    <property type="project" value="InterPro"/>
</dbReference>
<dbReference type="SUPFAM" id="SSF51735">
    <property type="entry name" value="NAD(P)-binding Rossmann-fold domains"/>
    <property type="match status" value="1"/>
</dbReference>
<evidence type="ECO:0000256" key="3">
    <source>
        <dbReference type="ARBA" id="ARBA00023027"/>
    </source>
</evidence>
<dbReference type="RefSeq" id="WP_022610245.1">
    <property type="nucleotide sequence ID" value="NZ_LK391965.1"/>
</dbReference>
<dbReference type="InterPro" id="IPR036291">
    <property type="entry name" value="NAD(P)-bd_dom_sf"/>
</dbReference>
<reference evidence="5 6" key="1">
    <citation type="journal article" date="2013" name="ISME J.">
        <title>Comparative genomics of pathogenic lineages of Vibrio nigripulchritudo identifies virulence-associated traits.</title>
        <authorList>
            <person name="Goudenege D."/>
            <person name="Labreuche Y."/>
            <person name="Krin E."/>
            <person name="Ansquer D."/>
            <person name="Mangenot S."/>
            <person name="Calteau A."/>
            <person name="Medigue C."/>
            <person name="Mazel D."/>
            <person name="Polz M.F."/>
            <person name="Le Roux F."/>
        </authorList>
    </citation>
    <scope>NUCLEOTIDE SEQUENCE [LARGE SCALE GENOMIC DNA]</scope>
    <source>
        <strain evidence="5 6">SOn1</strain>
    </source>
</reference>